<organism evidence="1 2">
    <name type="scientific">Trichonephila inaurata madagascariensis</name>
    <dbReference type="NCBI Taxonomy" id="2747483"/>
    <lineage>
        <taxon>Eukaryota</taxon>
        <taxon>Metazoa</taxon>
        <taxon>Ecdysozoa</taxon>
        <taxon>Arthropoda</taxon>
        <taxon>Chelicerata</taxon>
        <taxon>Arachnida</taxon>
        <taxon>Araneae</taxon>
        <taxon>Araneomorphae</taxon>
        <taxon>Entelegynae</taxon>
        <taxon>Araneoidea</taxon>
        <taxon>Nephilidae</taxon>
        <taxon>Trichonephila</taxon>
        <taxon>Trichonephila inaurata</taxon>
    </lineage>
</organism>
<accession>A0A8X6WSW0</accession>
<keyword evidence="2" id="KW-1185">Reference proteome</keyword>
<evidence type="ECO:0000313" key="2">
    <source>
        <dbReference type="Proteomes" id="UP000886998"/>
    </source>
</evidence>
<evidence type="ECO:0000313" key="1">
    <source>
        <dbReference type="EMBL" id="GFY40748.1"/>
    </source>
</evidence>
<dbReference type="OrthoDB" id="646197at2759"/>
<dbReference type="AlphaFoldDB" id="A0A8X6WSW0"/>
<protein>
    <submittedName>
        <fullName evidence="1">AP-5 complex subunit beta-1</fullName>
    </submittedName>
</protein>
<sequence length="77" mass="9167">MVVKLNKSLLGEDWLQSFCIFRLSPKTFLDKRKLSRDAFCLDVLKDLYLDHVENQYKIHLLLLLQEHSSLLITEYNL</sequence>
<reference evidence="1" key="1">
    <citation type="submission" date="2020-08" db="EMBL/GenBank/DDBJ databases">
        <title>Multicomponent nature underlies the extraordinary mechanical properties of spider dragline silk.</title>
        <authorList>
            <person name="Kono N."/>
            <person name="Nakamura H."/>
            <person name="Mori M."/>
            <person name="Yoshida Y."/>
            <person name="Ohtoshi R."/>
            <person name="Malay A.D."/>
            <person name="Moran D.A.P."/>
            <person name="Tomita M."/>
            <person name="Numata K."/>
            <person name="Arakawa K."/>
        </authorList>
    </citation>
    <scope>NUCLEOTIDE SEQUENCE</scope>
</reference>
<name>A0A8X6WSW0_9ARAC</name>
<dbReference type="Proteomes" id="UP000886998">
    <property type="component" value="Unassembled WGS sequence"/>
</dbReference>
<gene>
    <name evidence="1" type="primary">ap5b1</name>
    <name evidence="1" type="ORF">TNIN_93851</name>
</gene>
<comment type="caution">
    <text evidence="1">The sequence shown here is derived from an EMBL/GenBank/DDBJ whole genome shotgun (WGS) entry which is preliminary data.</text>
</comment>
<dbReference type="EMBL" id="BMAV01002079">
    <property type="protein sequence ID" value="GFY40748.1"/>
    <property type="molecule type" value="Genomic_DNA"/>
</dbReference>
<proteinExistence type="predicted"/>